<name>A0AC35UDJ2_9BILA</name>
<reference evidence="2" key="1">
    <citation type="submission" date="2016-11" db="UniProtKB">
        <authorList>
            <consortium name="WormBaseParasite"/>
        </authorList>
    </citation>
    <scope>IDENTIFICATION</scope>
    <source>
        <strain evidence="2">KR3021</strain>
    </source>
</reference>
<proteinExistence type="predicted"/>
<protein>
    <submittedName>
        <fullName evidence="2">Chromo domain-containing protein</fullName>
    </submittedName>
</protein>
<dbReference type="Proteomes" id="UP000095286">
    <property type="component" value="Unplaced"/>
</dbReference>
<accession>A0AC35UDJ2</accession>
<evidence type="ECO:0000313" key="1">
    <source>
        <dbReference type="Proteomes" id="UP000095286"/>
    </source>
</evidence>
<organism evidence="1 2">
    <name type="scientific">Rhabditophanes sp. KR3021</name>
    <dbReference type="NCBI Taxonomy" id="114890"/>
    <lineage>
        <taxon>Eukaryota</taxon>
        <taxon>Metazoa</taxon>
        <taxon>Ecdysozoa</taxon>
        <taxon>Nematoda</taxon>
        <taxon>Chromadorea</taxon>
        <taxon>Rhabditida</taxon>
        <taxon>Tylenchina</taxon>
        <taxon>Panagrolaimomorpha</taxon>
        <taxon>Strongyloidoidea</taxon>
        <taxon>Alloionematidae</taxon>
        <taxon>Rhabditophanes</taxon>
    </lineage>
</organism>
<sequence>MSPGRKKEFYIVEEVVKEALDNNGVSLAYVKWKGFAKSQNTWEVVKDNIDQTTAWKTYLREGQGKKVAQTASVKPPTPSSSAVGKKLGKDGKEKNSRTMTDTGSSSTIKHPSSKDNVTEITETDHHSDGSLRPEVANKRKTTTRMSTGVDKGRESVSILSTNASTPRRYKKSRHPSNVSIALAVPKAELLLDGEEESCLKESGVGCSGRNDGSVAFEVEDSESSLIDVPPHSPPKKRKLSGIPSIRSTSTRNRSVAGTTTDRASKGTRIQKVVTFLPPDECHKNCRYVIDYTDKTTKVLTLKELPLTEHALIVKFLEDKL</sequence>
<dbReference type="WBParaSite" id="RSKR_0001000200.1">
    <property type="protein sequence ID" value="RSKR_0001000200.1"/>
    <property type="gene ID" value="RSKR_0001000200"/>
</dbReference>
<evidence type="ECO:0000313" key="2">
    <source>
        <dbReference type="WBParaSite" id="RSKR_0001000200.1"/>
    </source>
</evidence>